<keyword evidence="17" id="KW-1185">Reference proteome</keyword>
<dbReference type="GO" id="GO:0004222">
    <property type="term" value="F:metalloendopeptidase activity"/>
    <property type="evidence" value="ECO:0007669"/>
    <property type="project" value="InterPro"/>
</dbReference>
<keyword evidence="10" id="KW-0482">Metalloprotease</keyword>
<evidence type="ECO:0000256" key="6">
    <source>
        <dbReference type="ARBA" id="ARBA00022692"/>
    </source>
</evidence>
<evidence type="ECO:0000256" key="2">
    <source>
        <dbReference type="ARBA" id="ARBA00004141"/>
    </source>
</evidence>
<evidence type="ECO:0000256" key="14">
    <source>
        <dbReference type="SAM" id="Phobius"/>
    </source>
</evidence>
<evidence type="ECO:0000256" key="12">
    <source>
        <dbReference type="ARBA" id="ARBA00032214"/>
    </source>
</evidence>
<gene>
    <name evidence="16" type="ORF">CXF42_04450</name>
</gene>
<dbReference type="Gene3D" id="2.30.42.10">
    <property type="match status" value="1"/>
</dbReference>
<evidence type="ECO:0000256" key="7">
    <source>
        <dbReference type="ARBA" id="ARBA00022801"/>
    </source>
</evidence>
<protein>
    <recommendedName>
        <fullName evidence="4">Zinc metalloprotease Rip1</fullName>
    </recommendedName>
    <alternativeName>
        <fullName evidence="12">S2P endopeptidase</fullName>
    </alternativeName>
    <alternativeName>
        <fullName evidence="13">Site-2-type intramembrane protease</fullName>
    </alternativeName>
</protein>
<dbReference type="Pfam" id="PF02163">
    <property type="entry name" value="Peptidase_M50"/>
    <property type="match status" value="1"/>
</dbReference>
<evidence type="ECO:0000256" key="11">
    <source>
        <dbReference type="ARBA" id="ARBA00023136"/>
    </source>
</evidence>
<organism evidence="16 17">
    <name type="scientific">Corynebacterium bovis</name>
    <dbReference type="NCBI Taxonomy" id="36808"/>
    <lineage>
        <taxon>Bacteria</taxon>
        <taxon>Bacillati</taxon>
        <taxon>Actinomycetota</taxon>
        <taxon>Actinomycetes</taxon>
        <taxon>Mycobacteriales</taxon>
        <taxon>Corynebacteriaceae</taxon>
        <taxon>Corynebacterium</taxon>
    </lineage>
</organism>
<sequence>MAFALGVVLFVIGIAVTIGLHEAGHMQVARWCGMRVRRFFIGFGPTVWSFRRGGTEYGLKAVPVGGFCDIAGMTTLDPVTADELPDAMYGRPWWQRVCVLVAGVVVNVLLGLVIVYAVAVVWGLPNPSPDIRPVVGRTTCVPVTLADATAASSAAASGGTAGCTGAGPAAESGVRAGDRFVRIDGRDTPQFGDVSAAVAAAAEGHTDVGSTVRVPATVERDGRRTDITLSVLVVERAASSGASSSTSGAPGPGGTVTTGAIGVVRATPENLTLHYNPVTAVGGTASFTGTMVSQTVSGIISLPARFPGVVESIFGGQRATDSPMSVVGASRAGGELVQHDQWQAFALTLASLNFFLAGLNLVPLPPLDGGHAVVVLWERLRDAVGRRRGLPPGGPADYRRLMPVTYVAAGLLLVFGVTVIVADVVNPVRLFP</sequence>
<dbReference type="CDD" id="cd06163">
    <property type="entry name" value="S2P-M50_PDZ_RseP-like"/>
    <property type="match status" value="1"/>
</dbReference>
<feature type="transmembrane region" description="Helical" evidence="14">
    <location>
        <begin position="404"/>
        <end position="425"/>
    </location>
</feature>
<dbReference type="GO" id="GO:0006508">
    <property type="term" value="P:proteolysis"/>
    <property type="evidence" value="ECO:0007669"/>
    <property type="project" value="UniProtKB-KW"/>
</dbReference>
<dbReference type="PANTHER" id="PTHR42837">
    <property type="entry name" value="REGULATOR OF SIGMA-E PROTEASE RSEP"/>
    <property type="match status" value="1"/>
</dbReference>
<evidence type="ECO:0000259" key="15">
    <source>
        <dbReference type="Pfam" id="PF02163"/>
    </source>
</evidence>
<evidence type="ECO:0000256" key="8">
    <source>
        <dbReference type="ARBA" id="ARBA00022833"/>
    </source>
</evidence>
<evidence type="ECO:0000256" key="5">
    <source>
        <dbReference type="ARBA" id="ARBA00022670"/>
    </source>
</evidence>
<proteinExistence type="inferred from homology"/>
<evidence type="ECO:0000313" key="17">
    <source>
        <dbReference type="Proteomes" id="UP000278422"/>
    </source>
</evidence>
<dbReference type="EMBL" id="PQNQ01000009">
    <property type="protein sequence ID" value="RRQ04368.1"/>
    <property type="molecule type" value="Genomic_DNA"/>
</dbReference>
<evidence type="ECO:0000256" key="3">
    <source>
        <dbReference type="ARBA" id="ARBA00007931"/>
    </source>
</evidence>
<keyword evidence="9 14" id="KW-1133">Transmembrane helix</keyword>
<feature type="domain" description="Peptidase M50" evidence="15">
    <location>
        <begin position="10"/>
        <end position="383"/>
    </location>
</feature>
<keyword evidence="6 14" id="KW-0812">Transmembrane</keyword>
<dbReference type="AlphaFoldDB" id="A0A3R8QI64"/>
<comment type="caution">
    <text evidence="16">The sequence shown here is derived from an EMBL/GenBank/DDBJ whole genome shotgun (WGS) entry which is preliminary data.</text>
</comment>
<evidence type="ECO:0000256" key="10">
    <source>
        <dbReference type="ARBA" id="ARBA00023049"/>
    </source>
</evidence>
<dbReference type="InterPro" id="IPR008915">
    <property type="entry name" value="Peptidase_M50"/>
</dbReference>
<evidence type="ECO:0000313" key="16">
    <source>
        <dbReference type="EMBL" id="RRQ04368.1"/>
    </source>
</evidence>
<dbReference type="GO" id="GO:0016020">
    <property type="term" value="C:membrane"/>
    <property type="evidence" value="ECO:0007669"/>
    <property type="project" value="UniProtKB-SubCell"/>
</dbReference>
<feature type="transmembrane region" description="Helical" evidence="14">
    <location>
        <begin position="93"/>
        <end position="122"/>
    </location>
</feature>
<keyword evidence="8" id="KW-0862">Zinc</keyword>
<accession>A0A3R8QI64</accession>
<dbReference type="PANTHER" id="PTHR42837:SF2">
    <property type="entry name" value="MEMBRANE METALLOPROTEASE ARASP2, CHLOROPLASTIC-RELATED"/>
    <property type="match status" value="1"/>
</dbReference>
<dbReference type="InterPro" id="IPR004387">
    <property type="entry name" value="Pept_M50_Zn"/>
</dbReference>
<comment type="similarity">
    <text evidence="3">Belongs to the peptidase M50B family.</text>
</comment>
<dbReference type="SUPFAM" id="SSF50156">
    <property type="entry name" value="PDZ domain-like"/>
    <property type="match status" value="1"/>
</dbReference>
<dbReference type="Proteomes" id="UP000278422">
    <property type="component" value="Unassembled WGS sequence"/>
</dbReference>
<evidence type="ECO:0000256" key="4">
    <source>
        <dbReference type="ARBA" id="ARBA00019897"/>
    </source>
</evidence>
<dbReference type="InterPro" id="IPR036034">
    <property type="entry name" value="PDZ_sf"/>
</dbReference>
<evidence type="ECO:0000256" key="1">
    <source>
        <dbReference type="ARBA" id="ARBA00001947"/>
    </source>
</evidence>
<evidence type="ECO:0000256" key="13">
    <source>
        <dbReference type="ARBA" id="ARBA00033476"/>
    </source>
</evidence>
<dbReference type="RefSeq" id="WP_125174139.1">
    <property type="nucleotide sequence ID" value="NZ_JBHYBN010000038.1"/>
</dbReference>
<keyword evidence="5" id="KW-0645">Protease</keyword>
<keyword evidence="7" id="KW-0378">Hydrolase</keyword>
<keyword evidence="11 14" id="KW-0472">Membrane</keyword>
<name>A0A3R8QI64_9CORY</name>
<reference evidence="16 17" key="1">
    <citation type="submission" date="2018-01" db="EMBL/GenBank/DDBJ databases">
        <title>Twenty Corynebacterium bovis Genomes.</title>
        <authorList>
            <person name="Gulvik C.A."/>
        </authorList>
    </citation>
    <scope>NUCLEOTIDE SEQUENCE [LARGE SCALE GENOMIC DNA]</scope>
    <source>
        <strain evidence="16 17">16-2004</strain>
    </source>
</reference>
<comment type="cofactor">
    <cofactor evidence="1">
        <name>Zn(2+)</name>
        <dbReference type="ChEBI" id="CHEBI:29105"/>
    </cofactor>
</comment>
<evidence type="ECO:0000256" key="9">
    <source>
        <dbReference type="ARBA" id="ARBA00022989"/>
    </source>
</evidence>
<comment type="subcellular location">
    <subcellularLocation>
        <location evidence="2">Membrane</location>
        <topology evidence="2">Multi-pass membrane protein</topology>
    </subcellularLocation>
</comment>